<comment type="caution">
    <text evidence="1">The sequence shown here is derived from an EMBL/GenBank/DDBJ whole genome shotgun (WGS) entry which is preliminary data.</text>
</comment>
<dbReference type="InterPro" id="IPR036412">
    <property type="entry name" value="HAD-like_sf"/>
</dbReference>
<dbReference type="PANTHER" id="PTHR46191:SF2">
    <property type="entry name" value="HALOACID DEHALOGENASE-LIKE HYDROLASE DOMAIN-CONTAINING PROTEIN 3"/>
    <property type="match status" value="1"/>
</dbReference>
<dbReference type="RefSeq" id="WP_220477675.1">
    <property type="nucleotide sequence ID" value="NZ_JBHSBZ010000012.1"/>
</dbReference>
<dbReference type="NCBIfam" id="TIGR01549">
    <property type="entry name" value="HAD-SF-IA-v1"/>
    <property type="match status" value="1"/>
</dbReference>
<dbReference type="Gene3D" id="1.10.150.400">
    <property type="match status" value="1"/>
</dbReference>
<dbReference type="SUPFAM" id="SSF56784">
    <property type="entry name" value="HAD-like"/>
    <property type="match status" value="1"/>
</dbReference>
<keyword evidence="2" id="KW-1185">Reference proteome</keyword>
<dbReference type="PANTHER" id="PTHR46191">
    <property type="match status" value="1"/>
</dbReference>
<evidence type="ECO:0000313" key="2">
    <source>
        <dbReference type="Proteomes" id="UP000555003"/>
    </source>
</evidence>
<reference evidence="1 2" key="1">
    <citation type="submission" date="2020-08" db="EMBL/GenBank/DDBJ databases">
        <title>Genomic Encyclopedia of Type Strains, Phase IV (KMG-IV): sequencing the most valuable type-strain genomes for metagenomic binning, comparative biology and taxonomic classification.</title>
        <authorList>
            <person name="Goeker M."/>
        </authorList>
    </citation>
    <scope>NUCLEOTIDE SEQUENCE [LARGE SCALE GENOMIC DNA]</scope>
    <source>
        <strain evidence="1 2">DSM 100397</strain>
    </source>
</reference>
<organism evidence="1 2">
    <name type="scientific">Flavobacterium gossypii</name>
    <dbReference type="NCBI Taxonomy" id="1646119"/>
    <lineage>
        <taxon>Bacteria</taxon>
        <taxon>Pseudomonadati</taxon>
        <taxon>Bacteroidota</taxon>
        <taxon>Flavobacteriia</taxon>
        <taxon>Flavobacteriales</taxon>
        <taxon>Flavobacteriaceae</taxon>
        <taxon>Flavobacterium</taxon>
    </lineage>
</organism>
<dbReference type="Gene3D" id="3.40.50.1000">
    <property type="entry name" value="HAD superfamily/HAD-like"/>
    <property type="match status" value="1"/>
</dbReference>
<name>A0ABR6DTR5_9FLAO</name>
<proteinExistence type="predicted"/>
<evidence type="ECO:0000313" key="1">
    <source>
        <dbReference type="EMBL" id="MBA9075106.1"/>
    </source>
</evidence>
<dbReference type="Proteomes" id="UP000555003">
    <property type="component" value="Unassembled WGS sequence"/>
</dbReference>
<sequence>MIQKLYNYKHISFDLWLTLIKSNPQFKLERNRLFKDFFRIEKPLEEVNAVIRKYDILTNYINERVGKNFDTLEIYLLILDALGENLDKYEIGEFNTFYDLSEELLMQHKPIILDEKLPQLLENLKLEGKSMNILSNTAFIKGKSLKKIMKHYGMDDFFSFQIYSDEAGVSKPNQLIYQIAYDEIVKINDISKSEIIHVGDNRNSDYDGAKNFGFHAHLIV</sequence>
<dbReference type="InterPro" id="IPR006439">
    <property type="entry name" value="HAD-SF_hydro_IA"/>
</dbReference>
<gene>
    <name evidence="1" type="ORF">GGR22_003283</name>
</gene>
<dbReference type="GO" id="GO:0016787">
    <property type="term" value="F:hydrolase activity"/>
    <property type="evidence" value="ECO:0007669"/>
    <property type="project" value="UniProtKB-KW"/>
</dbReference>
<dbReference type="InterPro" id="IPR051828">
    <property type="entry name" value="HAD-like_hydrolase_domain"/>
</dbReference>
<dbReference type="SFLD" id="SFLDS00003">
    <property type="entry name" value="Haloacid_Dehalogenase"/>
    <property type="match status" value="1"/>
</dbReference>
<protein>
    <submittedName>
        <fullName evidence="1">Hydrolase of the HAD superfamily</fullName>
    </submittedName>
</protein>
<dbReference type="SFLD" id="SFLDG01129">
    <property type="entry name" value="C1.5:_HAD__Beta-PGM__Phosphata"/>
    <property type="match status" value="1"/>
</dbReference>
<accession>A0ABR6DTR5</accession>
<dbReference type="EMBL" id="JACJIS010000004">
    <property type="protein sequence ID" value="MBA9075106.1"/>
    <property type="molecule type" value="Genomic_DNA"/>
</dbReference>
<keyword evidence="1" id="KW-0378">Hydrolase</keyword>
<dbReference type="InterPro" id="IPR023214">
    <property type="entry name" value="HAD_sf"/>
</dbReference>
<dbReference type="Pfam" id="PF00702">
    <property type="entry name" value="Hydrolase"/>
    <property type="match status" value="1"/>
</dbReference>